<keyword evidence="13" id="KW-0508">mRNA splicing</keyword>
<dbReference type="GO" id="GO:0005730">
    <property type="term" value="C:nucleolus"/>
    <property type="evidence" value="ECO:0007669"/>
    <property type="project" value="UniProtKB-SubCell"/>
</dbReference>
<keyword evidence="11" id="KW-0221">Differentiation</keyword>
<dbReference type="SMART" id="SM00709">
    <property type="entry name" value="Zpr1"/>
    <property type="match status" value="2"/>
</dbReference>
<evidence type="ECO:0000256" key="5">
    <source>
        <dbReference type="ARBA" id="ARBA00004624"/>
    </source>
</evidence>
<dbReference type="GO" id="GO:0006260">
    <property type="term" value="P:DNA replication"/>
    <property type="evidence" value="ECO:0007669"/>
    <property type="project" value="UniProtKB-ARBA"/>
</dbReference>
<dbReference type="GO" id="GO:0097504">
    <property type="term" value="C:Gemini of Cajal bodies"/>
    <property type="evidence" value="ECO:0007669"/>
    <property type="project" value="UniProtKB-SubCell"/>
</dbReference>
<dbReference type="InterPro" id="IPR042452">
    <property type="entry name" value="ZPR1_Znf1/2"/>
</dbReference>
<feature type="domain" description="Zinc finger ZPR1-type" evidence="19">
    <location>
        <begin position="252"/>
        <end position="333"/>
    </location>
</feature>
<dbReference type="PANTHER" id="PTHR10876:SF0">
    <property type="entry name" value="ZINC FINGER PROTEIN ZPR1"/>
    <property type="match status" value="1"/>
</dbReference>
<accession>A0A1B6K080</accession>
<evidence type="ECO:0000256" key="18">
    <source>
        <dbReference type="SAM" id="MobiDB-lite"/>
    </source>
</evidence>
<dbReference type="Gene3D" id="2.60.120.1040">
    <property type="entry name" value="ZPR1, A/B domain"/>
    <property type="match status" value="1"/>
</dbReference>
<keyword evidence="15" id="KW-0966">Cell projection</keyword>
<dbReference type="Pfam" id="PF03367">
    <property type="entry name" value="Zn_ribbon_ZPR1"/>
    <property type="match status" value="2"/>
</dbReference>
<dbReference type="InterPro" id="IPR056180">
    <property type="entry name" value="ZPR1_jr_dom"/>
</dbReference>
<evidence type="ECO:0000256" key="9">
    <source>
        <dbReference type="ARBA" id="ARBA00022723"/>
    </source>
</evidence>
<evidence type="ECO:0000256" key="10">
    <source>
        <dbReference type="ARBA" id="ARBA00022771"/>
    </source>
</evidence>
<keyword evidence="12" id="KW-0862">Zinc</keyword>
<comment type="similarity">
    <text evidence="6">Belongs to the ZPR1 family.</text>
</comment>
<dbReference type="FunFam" id="2.20.25.420:FF:000001">
    <property type="entry name" value="Zinc finger protein ZPR1"/>
    <property type="match status" value="1"/>
</dbReference>
<evidence type="ECO:0000256" key="1">
    <source>
        <dbReference type="ARBA" id="ARBA00004408"/>
    </source>
</evidence>
<keyword evidence="9" id="KW-0479">Metal-binding</keyword>
<dbReference type="GO" id="GO:0008270">
    <property type="term" value="F:zinc ion binding"/>
    <property type="evidence" value="ECO:0007669"/>
    <property type="project" value="UniProtKB-KW"/>
</dbReference>
<evidence type="ECO:0000256" key="12">
    <source>
        <dbReference type="ARBA" id="ARBA00022833"/>
    </source>
</evidence>
<comment type="subcellular location">
    <subcellularLocation>
        <location evidence="2">Cell projection</location>
        <location evidence="2">Axon</location>
    </subcellularLocation>
    <subcellularLocation>
        <location evidence="5">Cell projection</location>
        <location evidence="5">Growth cone</location>
    </subcellularLocation>
    <subcellularLocation>
        <location evidence="3">Cytoplasm</location>
        <location evidence="3">Perinuclear region</location>
    </subcellularLocation>
    <subcellularLocation>
        <location evidence="1">Nucleus</location>
        <location evidence="1">Cajal body</location>
    </subcellularLocation>
    <subcellularLocation>
        <location evidence="16">Nucleus</location>
        <location evidence="16">Gem</location>
    </subcellularLocation>
    <subcellularLocation>
        <location evidence="4">Nucleus</location>
        <location evidence="4">Nucleolus</location>
    </subcellularLocation>
</comment>
<dbReference type="Gene3D" id="2.20.25.420">
    <property type="entry name" value="ZPR1, zinc finger domain"/>
    <property type="match status" value="2"/>
</dbReference>
<dbReference type="EMBL" id="GECU01002852">
    <property type="protein sequence ID" value="JAT04855.1"/>
    <property type="molecule type" value="Transcribed_RNA"/>
</dbReference>
<dbReference type="NCBIfam" id="TIGR00310">
    <property type="entry name" value="ZPR1_znf"/>
    <property type="match status" value="1"/>
</dbReference>
<dbReference type="InterPro" id="IPR040141">
    <property type="entry name" value="ZPR1"/>
</dbReference>
<evidence type="ECO:0000256" key="17">
    <source>
        <dbReference type="ARBA" id="ARBA00079252"/>
    </source>
</evidence>
<evidence type="ECO:0000256" key="2">
    <source>
        <dbReference type="ARBA" id="ARBA00004489"/>
    </source>
</evidence>
<gene>
    <name evidence="20" type="ORF">g.14613</name>
</gene>
<dbReference type="PANTHER" id="PTHR10876">
    <property type="entry name" value="ZINC FINGER PROTEIN ZPR1"/>
    <property type="match status" value="1"/>
</dbReference>
<dbReference type="FunFam" id="2.60.120.1040:FF:000002">
    <property type="entry name" value="zinc finger protein ZPR1"/>
    <property type="match status" value="1"/>
</dbReference>
<dbReference type="GO" id="GO:0010628">
    <property type="term" value="P:positive regulation of gene expression"/>
    <property type="evidence" value="ECO:0007669"/>
    <property type="project" value="UniProtKB-ARBA"/>
</dbReference>
<dbReference type="GO" id="GO:0048471">
    <property type="term" value="C:perinuclear region of cytoplasm"/>
    <property type="evidence" value="ECO:0007669"/>
    <property type="project" value="UniProtKB-SubCell"/>
</dbReference>
<feature type="domain" description="Zinc finger ZPR1-type" evidence="19">
    <location>
        <begin position="34"/>
        <end position="192"/>
    </location>
</feature>
<evidence type="ECO:0000256" key="11">
    <source>
        <dbReference type="ARBA" id="ARBA00022782"/>
    </source>
</evidence>
<sequence>MEETMSKPSEGTPKPLFRNLTAEDADPETSEIESLCLSCGENGNTKLLLTKIPFFKEIVLMSFDCPHCGCQNNEIQSAGEIEEKGVRITLEVQSEKDLNRQIIKSDYTSISIPEVDFEIPSQSQKGEVTTVEGIIDRAITGLTQDQEVRRAEHTEIAKQVDDFIEKLKKLKTVASPFTMILEDISGNTFVSNPKAPQRDPASKVVQFVRSKDQDQTLGIYQREASSAIDPTIPPPTQFTLEDLQGEVLQFPTNCPNCGSPCETNMKLTKIPLFKEVVIMATTCETCGVRTNEVKSGGGIEPLGQRIVVKVNNKDEFSRDVLKVRSYCDKNMKFL</sequence>
<proteinExistence type="inferred from homology"/>
<evidence type="ECO:0000256" key="16">
    <source>
        <dbReference type="ARBA" id="ARBA00034695"/>
    </source>
</evidence>
<name>A0A1B6K080_9HEMI</name>
<dbReference type="InterPro" id="IPR042451">
    <property type="entry name" value="ZPR1_A/B_dom"/>
</dbReference>
<dbReference type="GO" id="GO:0031369">
    <property type="term" value="F:translation initiation factor binding"/>
    <property type="evidence" value="ECO:0007669"/>
    <property type="project" value="UniProtKB-ARBA"/>
</dbReference>
<keyword evidence="8" id="KW-0507">mRNA processing</keyword>
<evidence type="ECO:0000256" key="8">
    <source>
        <dbReference type="ARBA" id="ARBA00022664"/>
    </source>
</evidence>
<keyword evidence="14" id="KW-0539">Nucleus</keyword>
<evidence type="ECO:0000256" key="15">
    <source>
        <dbReference type="ARBA" id="ARBA00023273"/>
    </source>
</evidence>
<evidence type="ECO:0000256" key="14">
    <source>
        <dbReference type="ARBA" id="ARBA00023242"/>
    </source>
</evidence>
<dbReference type="InterPro" id="IPR004457">
    <property type="entry name" value="Znf_ZPR1"/>
</dbReference>
<evidence type="ECO:0000256" key="4">
    <source>
        <dbReference type="ARBA" id="ARBA00004604"/>
    </source>
</evidence>
<dbReference type="AlphaFoldDB" id="A0A1B6K080"/>
<organism evidence="20">
    <name type="scientific">Homalodisca liturata</name>
    <dbReference type="NCBI Taxonomy" id="320908"/>
    <lineage>
        <taxon>Eukaryota</taxon>
        <taxon>Metazoa</taxon>
        <taxon>Ecdysozoa</taxon>
        <taxon>Arthropoda</taxon>
        <taxon>Hexapoda</taxon>
        <taxon>Insecta</taxon>
        <taxon>Pterygota</taxon>
        <taxon>Neoptera</taxon>
        <taxon>Paraneoptera</taxon>
        <taxon>Hemiptera</taxon>
        <taxon>Auchenorrhyncha</taxon>
        <taxon>Membracoidea</taxon>
        <taxon>Cicadellidae</taxon>
        <taxon>Cicadellinae</taxon>
        <taxon>Proconiini</taxon>
        <taxon>Homalodisca</taxon>
    </lineage>
</organism>
<dbReference type="GO" id="GO:0042307">
    <property type="term" value="P:positive regulation of protein import into nucleus"/>
    <property type="evidence" value="ECO:0007669"/>
    <property type="project" value="UniProtKB-ARBA"/>
</dbReference>
<keyword evidence="7" id="KW-0963">Cytoplasm</keyword>
<dbReference type="GO" id="GO:0061564">
    <property type="term" value="P:axon development"/>
    <property type="evidence" value="ECO:0007669"/>
    <property type="project" value="UniProtKB-ARBA"/>
</dbReference>
<dbReference type="GO" id="GO:0006397">
    <property type="term" value="P:mRNA processing"/>
    <property type="evidence" value="ECO:0007669"/>
    <property type="project" value="UniProtKB-KW"/>
</dbReference>
<evidence type="ECO:0000256" key="3">
    <source>
        <dbReference type="ARBA" id="ARBA00004556"/>
    </source>
</evidence>
<keyword evidence="10" id="KW-0863">Zinc-finger</keyword>
<protein>
    <recommendedName>
        <fullName evidence="17">Zinc finger protein 259</fullName>
    </recommendedName>
</protein>
<reference evidence="20" key="1">
    <citation type="submission" date="2015-11" db="EMBL/GenBank/DDBJ databases">
        <title>De novo transcriptome assembly of four potential Pierce s Disease insect vectors from Arizona vineyards.</title>
        <authorList>
            <person name="Tassone E.E."/>
        </authorList>
    </citation>
    <scope>NUCLEOTIDE SEQUENCE</scope>
</reference>
<evidence type="ECO:0000256" key="13">
    <source>
        <dbReference type="ARBA" id="ARBA00023187"/>
    </source>
</evidence>
<dbReference type="GO" id="GO:0015030">
    <property type="term" value="C:Cajal body"/>
    <property type="evidence" value="ECO:0007669"/>
    <property type="project" value="UniProtKB-SubCell"/>
</dbReference>
<dbReference type="Pfam" id="PF22794">
    <property type="entry name" value="jr-ZPR1"/>
    <property type="match status" value="1"/>
</dbReference>
<evidence type="ECO:0000256" key="7">
    <source>
        <dbReference type="ARBA" id="ARBA00022490"/>
    </source>
</evidence>
<dbReference type="GO" id="GO:0030426">
    <property type="term" value="C:growth cone"/>
    <property type="evidence" value="ECO:0007669"/>
    <property type="project" value="UniProtKB-SubCell"/>
</dbReference>
<evidence type="ECO:0000259" key="19">
    <source>
        <dbReference type="SMART" id="SM00709"/>
    </source>
</evidence>
<feature type="region of interest" description="Disordered" evidence="18">
    <location>
        <begin position="1"/>
        <end position="26"/>
    </location>
</feature>
<dbReference type="GO" id="GO:0008380">
    <property type="term" value="P:RNA splicing"/>
    <property type="evidence" value="ECO:0007669"/>
    <property type="project" value="UniProtKB-KW"/>
</dbReference>
<evidence type="ECO:0000313" key="20">
    <source>
        <dbReference type="EMBL" id="JAT04855.1"/>
    </source>
</evidence>
<evidence type="ECO:0000256" key="6">
    <source>
        <dbReference type="ARBA" id="ARBA00008354"/>
    </source>
</evidence>
<dbReference type="FunFam" id="2.20.25.420:FF:000003">
    <property type="entry name" value="zinc finger protein ZPR1"/>
    <property type="match status" value="1"/>
</dbReference>